<dbReference type="FunFam" id="1.10.1200.10:FF:000007">
    <property type="entry name" value="Probable polyketide synthase pks17"/>
    <property type="match status" value="1"/>
</dbReference>
<feature type="domain" description="Carrier" evidence="14">
    <location>
        <begin position="844"/>
        <end position="920"/>
    </location>
</feature>
<dbReference type="SMART" id="SM00822">
    <property type="entry name" value="PKS_KR"/>
    <property type="match status" value="3"/>
</dbReference>
<evidence type="ECO:0000259" key="14">
    <source>
        <dbReference type="PROSITE" id="PS50075"/>
    </source>
</evidence>
<dbReference type="Pfam" id="PF00550">
    <property type="entry name" value="PP-binding"/>
    <property type="match status" value="4"/>
</dbReference>
<feature type="compositionally biased region" description="Polar residues" evidence="13">
    <location>
        <begin position="3978"/>
        <end position="3992"/>
    </location>
</feature>
<evidence type="ECO:0000256" key="5">
    <source>
        <dbReference type="ARBA" id="ARBA00023268"/>
    </source>
</evidence>
<feature type="domain" description="Ketosynthase family 3 (KS3)" evidence="15">
    <location>
        <begin position="2468"/>
        <end position="2890"/>
    </location>
</feature>
<protein>
    <recommendedName>
        <fullName evidence="11">6-deoxyerythronolide-B synthase</fullName>
        <ecNumber evidence="11">2.3.1.94</ecNumber>
    </recommendedName>
</protein>
<dbReference type="SMART" id="SM00827">
    <property type="entry name" value="PKS_AT"/>
    <property type="match status" value="4"/>
</dbReference>
<feature type="domain" description="Carrier" evidence="14">
    <location>
        <begin position="5269"/>
        <end position="5344"/>
    </location>
</feature>
<evidence type="ECO:0000313" key="18">
    <source>
        <dbReference type="Proteomes" id="UP001165042"/>
    </source>
</evidence>
<feature type="domain" description="PKS/mFAS DH" evidence="16">
    <location>
        <begin position="1775"/>
        <end position="2019"/>
    </location>
</feature>
<dbReference type="InterPro" id="IPR041618">
    <property type="entry name" value="PKS_DE"/>
</dbReference>
<dbReference type="RefSeq" id="WP_285610633.1">
    <property type="nucleotide sequence ID" value="NZ_BSSD01000003.1"/>
</dbReference>
<dbReference type="InterPro" id="IPR018201">
    <property type="entry name" value="Ketoacyl_synth_AS"/>
</dbReference>
<evidence type="ECO:0000256" key="9">
    <source>
        <dbReference type="ARBA" id="ARBA00060622"/>
    </source>
</evidence>
<evidence type="ECO:0000256" key="10">
    <source>
        <dbReference type="ARBA" id="ARBA00063272"/>
    </source>
</evidence>
<keyword evidence="1" id="KW-0596">Phosphopantetheine</keyword>
<dbReference type="Gene3D" id="1.10.1200.10">
    <property type="entry name" value="ACP-like"/>
    <property type="match status" value="4"/>
</dbReference>
<dbReference type="InterPro" id="IPR014043">
    <property type="entry name" value="Acyl_transferase_dom"/>
</dbReference>
<dbReference type="EMBL" id="BSSD01000003">
    <property type="protein sequence ID" value="GLW91873.1"/>
    <property type="molecule type" value="Genomic_DNA"/>
</dbReference>
<dbReference type="InterPro" id="IPR050091">
    <property type="entry name" value="PKS_NRPS_Biosynth_Enz"/>
</dbReference>
<dbReference type="GO" id="GO:0047879">
    <property type="term" value="F:erythronolide synthase activity"/>
    <property type="evidence" value="ECO:0007669"/>
    <property type="project" value="UniProtKB-EC"/>
</dbReference>
<feature type="region of interest" description="Disordered" evidence="13">
    <location>
        <begin position="3926"/>
        <end position="4012"/>
    </location>
</feature>
<evidence type="ECO:0000256" key="2">
    <source>
        <dbReference type="ARBA" id="ARBA00022553"/>
    </source>
</evidence>
<gene>
    <name evidence="17" type="ORF">Aglo03_26890</name>
</gene>
<feature type="region of interest" description="C-terminal hotdog fold" evidence="12">
    <location>
        <begin position="1894"/>
        <end position="2019"/>
    </location>
</feature>
<evidence type="ECO:0000256" key="13">
    <source>
        <dbReference type="SAM" id="MobiDB-lite"/>
    </source>
</evidence>
<dbReference type="PROSITE" id="PS00012">
    <property type="entry name" value="PHOSPHOPANTETHEINE"/>
    <property type="match status" value="4"/>
</dbReference>
<dbReference type="Gene3D" id="3.30.70.250">
    <property type="entry name" value="Malonyl-CoA ACP transacylase, ACP-binding"/>
    <property type="match status" value="1"/>
</dbReference>
<evidence type="ECO:0000256" key="8">
    <source>
        <dbReference type="ARBA" id="ARBA00060158"/>
    </source>
</evidence>
<keyword evidence="3" id="KW-0808">Transferase</keyword>
<dbReference type="InterPro" id="IPR006162">
    <property type="entry name" value="Ppantetheine_attach_site"/>
</dbReference>
<dbReference type="Pfam" id="PF02801">
    <property type="entry name" value="Ketoacyl-synt_C"/>
    <property type="match status" value="4"/>
</dbReference>
<dbReference type="InterPro" id="IPR057326">
    <property type="entry name" value="KR_dom"/>
</dbReference>
<dbReference type="InterPro" id="IPR049551">
    <property type="entry name" value="PKS_DH_C"/>
</dbReference>
<keyword evidence="4" id="KW-0677">Repeat</keyword>
<evidence type="ECO:0000256" key="7">
    <source>
        <dbReference type="ARBA" id="ARBA00052442"/>
    </source>
</evidence>
<dbReference type="SUPFAM" id="SSF55048">
    <property type="entry name" value="Probable ACP-binding domain of malonyl-CoA ACP transacylase"/>
    <property type="match status" value="4"/>
</dbReference>
<feature type="domain" description="Ketosynthase family 3 (KS3)" evidence="15">
    <location>
        <begin position="4024"/>
        <end position="4436"/>
    </location>
</feature>
<comment type="catalytic activity">
    <reaction evidence="7">
        <text>6 (S)-methylmalonyl-CoA + propanoyl-CoA + 6 NADPH + 12 H(+) = 6-deoxyerythronolide B + 6 CO2 + 6 NADP(+) + 7 CoA + H2O</text>
        <dbReference type="Rhea" id="RHEA:23068"/>
        <dbReference type="ChEBI" id="CHEBI:15377"/>
        <dbReference type="ChEBI" id="CHEBI:15378"/>
        <dbReference type="ChEBI" id="CHEBI:16089"/>
        <dbReference type="ChEBI" id="CHEBI:16526"/>
        <dbReference type="ChEBI" id="CHEBI:57287"/>
        <dbReference type="ChEBI" id="CHEBI:57327"/>
        <dbReference type="ChEBI" id="CHEBI:57392"/>
        <dbReference type="ChEBI" id="CHEBI:57783"/>
        <dbReference type="ChEBI" id="CHEBI:58349"/>
        <dbReference type="EC" id="2.3.1.94"/>
    </reaction>
</comment>
<dbReference type="GO" id="GO:0004315">
    <property type="term" value="F:3-oxoacyl-[acyl-carrier-protein] synthase activity"/>
    <property type="evidence" value="ECO:0007669"/>
    <property type="project" value="InterPro"/>
</dbReference>
<organism evidence="17 18">
    <name type="scientific">Actinokineospora globicatena</name>
    <dbReference type="NCBI Taxonomy" id="103729"/>
    <lineage>
        <taxon>Bacteria</taxon>
        <taxon>Bacillati</taxon>
        <taxon>Actinomycetota</taxon>
        <taxon>Actinomycetes</taxon>
        <taxon>Pseudonocardiales</taxon>
        <taxon>Pseudonocardiaceae</taxon>
        <taxon>Actinokineospora</taxon>
    </lineage>
</organism>
<evidence type="ECO:0000256" key="1">
    <source>
        <dbReference type="ARBA" id="ARBA00022450"/>
    </source>
</evidence>
<dbReference type="SMART" id="SM01294">
    <property type="entry name" value="PKS_PP_betabranch"/>
    <property type="match status" value="3"/>
</dbReference>
<comment type="subunit">
    <text evidence="10">Homodimer. Erythronolide synthase is composed of EryAI, EryAII and EryAIII multimodular (2 modules) polypeptides each coding for a functional synthase subunit which participates in 2 of the six FAS-like elongation steps required for formation of the polyketide. Module 1, 2, 3, 4, 5, and 6 participating in biosynthesis steps 1, 2, 3, 4, 5, and 6, respectively.</text>
</comment>
<dbReference type="InterPro" id="IPR009081">
    <property type="entry name" value="PP-bd_ACP"/>
</dbReference>
<comment type="caution">
    <text evidence="17">The sequence shown here is derived from an EMBL/GenBank/DDBJ whole genome shotgun (WGS) entry which is preliminary data.</text>
</comment>
<dbReference type="InterPro" id="IPR020841">
    <property type="entry name" value="PKS_Beta-ketoAc_synthase_dom"/>
</dbReference>
<dbReference type="PROSITE" id="PS52004">
    <property type="entry name" value="KS3_2"/>
    <property type="match status" value="4"/>
</dbReference>
<feature type="domain" description="Ketosynthase family 3 (KS3)" evidence="15">
    <location>
        <begin position="936"/>
        <end position="1348"/>
    </location>
</feature>
<accession>A0A9W6QNW3</accession>
<dbReference type="EC" id="2.3.1.94" evidence="11"/>
<dbReference type="PROSITE" id="PS50075">
    <property type="entry name" value="CARRIER"/>
    <property type="match status" value="4"/>
</dbReference>
<dbReference type="Gene3D" id="3.40.50.720">
    <property type="entry name" value="NAD(P)-binding Rossmann-like Domain"/>
    <property type="match status" value="3"/>
</dbReference>
<evidence type="ECO:0000256" key="4">
    <source>
        <dbReference type="ARBA" id="ARBA00022737"/>
    </source>
</evidence>
<dbReference type="Gene3D" id="3.40.47.10">
    <property type="match status" value="4"/>
</dbReference>
<evidence type="ECO:0000256" key="12">
    <source>
        <dbReference type="PROSITE-ProRule" id="PRU01363"/>
    </source>
</evidence>
<dbReference type="SUPFAM" id="SSF53901">
    <property type="entry name" value="Thiolase-like"/>
    <property type="match status" value="4"/>
</dbReference>
<feature type="active site" description="Proton donor; for dehydratase activity" evidence="12">
    <location>
        <position position="1944"/>
    </location>
</feature>
<dbReference type="GO" id="GO:0031177">
    <property type="term" value="F:phosphopantetheine binding"/>
    <property type="evidence" value="ECO:0007669"/>
    <property type="project" value="InterPro"/>
</dbReference>
<dbReference type="Pfam" id="PF00109">
    <property type="entry name" value="ketoacyl-synt"/>
    <property type="match status" value="4"/>
</dbReference>
<dbReference type="GO" id="GO:0004312">
    <property type="term" value="F:fatty acid synthase activity"/>
    <property type="evidence" value="ECO:0007669"/>
    <property type="project" value="TreeGrafter"/>
</dbReference>
<feature type="domain" description="Carrier" evidence="14">
    <location>
        <begin position="2377"/>
        <end position="2452"/>
    </location>
</feature>
<feature type="region of interest" description="N-terminal hotdog fold" evidence="12">
    <location>
        <begin position="1775"/>
        <end position="1887"/>
    </location>
</feature>
<proteinExistence type="predicted"/>
<dbReference type="Gene3D" id="6.10.140.1830">
    <property type="match status" value="1"/>
</dbReference>
<dbReference type="InterPro" id="IPR016035">
    <property type="entry name" value="Acyl_Trfase/lysoPLipase"/>
</dbReference>
<dbReference type="CDD" id="cd08956">
    <property type="entry name" value="KR_3_FAS_SDR_x"/>
    <property type="match status" value="1"/>
</dbReference>
<dbReference type="Gene3D" id="3.10.129.110">
    <property type="entry name" value="Polyketide synthase dehydratase"/>
    <property type="match status" value="1"/>
</dbReference>
<dbReference type="Proteomes" id="UP001165042">
    <property type="component" value="Unassembled WGS sequence"/>
</dbReference>
<dbReference type="InterPro" id="IPR014031">
    <property type="entry name" value="Ketoacyl_synth_C"/>
</dbReference>
<dbReference type="SMART" id="SM00825">
    <property type="entry name" value="PKS_KS"/>
    <property type="match status" value="4"/>
</dbReference>
<comment type="pathway">
    <text evidence="9">Antibiotic biosynthesis; erythromycin biosynthesis.</text>
</comment>
<feature type="domain" description="Carrier" evidence="14">
    <location>
        <begin position="3760"/>
        <end position="3837"/>
    </location>
</feature>
<evidence type="ECO:0000313" key="17">
    <source>
        <dbReference type="EMBL" id="GLW91873.1"/>
    </source>
</evidence>
<reference evidence="17" key="1">
    <citation type="submission" date="2023-02" db="EMBL/GenBank/DDBJ databases">
        <title>Actinokineospora globicatena NBRC 15670.</title>
        <authorList>
            <person name="Ichikawa N."/>
            <person name="Sato H."/>
            <person name="Tonouchi N."/>
        </authorList>
    </citation>
    <scope>NUCLEOTIDE SEQUENCE</scope>
    <source>
        <strain evidence="17">NBRC 15670</strain>
    </source>
</reference>
<evidence type="ECO:0000256" key="11">
    <source>
        <dbReference type="ARBA" id="ARBA00066981"/>
    </source>
</evidence>
<dbReference type="Pfam" id="PF00698">
    <property type="entry name" value="Acyl_transf_1"/>
    <property type="match status" value="4"/>
</dbReference>
<dbReference type="InterPro" id="IPR001227">
    <property type="entry name" value="Ac_transferase_dom_sf"/>
</dbReference>
<dbReference type="InterPro" id="IPR020807">
    <property type="entry name" value="PKS_DH"/>
</dbReference>
<dbReference type="CDD" id="cd08952">
    <property type="entry name" value="KR_1_SDR_x"/>
    <property type="match status" value="2"/>
</dbReference>
<comment type="function">
    <text evidence="8">Involved in the biosynthesis of antibiotic erythromycin via the biosynthesis of its aglycone precursor, 6-deoxyerythronolide B (6-dEB).</text>
</comment>
<dbReference type="InterPro" id="IPR036291">
    <property type="entry name" value="NAD(P)-bd_dom_sf"/>
</dbReference>
<dbReference type="PROSITE" id="PS00606">
    <property type="entry name" value="KS3_1"/>
    <property type="match status" value="2"/>
</dbReference>
<keyword evidence="5" id="KW-0511">Multifunctional enzyme</keyword>
<dbReference type="InterPro" id="IPR020806">
    <property type="entry name" value="PKS_PP-bd"/>
</dbReference>
<keyword evidence="18" id="KW-1185">Reference proteome</keyword>
<feature type="region of interest" description="Disordered" evidence="13">
    <location>
        <begin position="4999"/>
        <end position="5018"/>
    </location>
</feature>
<feature type="region of interest" description="Disordered" evidence="13">
    <location>
        <begin position="3839"/>
        <end position="3914"/>
    </location>
</feature>
<dbReference type="InterPro" id="IPR032821">
    <property type="entry name" value="PKS_assoc"/>
</dbReference>
<dbReference type="Pfam" id="PF18369">
    <property type="entry name" value="PKS_DE"/>
    <property type="match status" value="1"/>
</dbReference>
<dbReference type="InterPro" id="IPR042104">
    <property type="entry name" value="PKS_dehydratase_sf"/>
</dbReference>
<dbReference type="Gene3D" id="3.30.70.3290">
    <property type="match status" value="4"/>
</dbReference>
<evidence type="ECO:0000259" key="16">
    <source>
        <dbReference type="PROSITE" id="PS52019"/>
    </source>
</evidence>
<dbReference type="Pfam" id="PF08659">
    <property type="entry name" value="KR"/>
    <property type="match status" value="3"/>
</dbReference>
<keyword evidence="2" id="KW-0597">Phosphoprotein</keyword>
<dbReference type="FunFam" id="3.40.366.10:FF:000002">
    <property type="entry name" value="Probable polyketide synthase 2"/>
    <property type="match status" value="1"/>
</dbReference>
<sequence length="5418" mass="565507">MSHVRAEAIAVVGFSCRFPGADDPGSYWALLRDGVDATTPADRWRLPEVPRGGFLTHVDRFDAAFFGISPREAAGMDPQQRLALELAWEAIEDARLLPQALRGSRTGVFVGAIWDDYTTLLRQDSVIDRNTLTGTHRSIIANRVSYLFGLRGPSLAVDAGQSSSLVSVHLACESLRNGESDLAIAGGVSLNLAEESTVSALRFGGLSPDGRCYTFDARANGFARGEGGGLVVLKPLKAALADGDRVHAVILGSAVNNDGGGASLTAPSRYAQEDVLRAAHVNVDPNDVGYVELHGTGTPMGDPIEAAALGAALGVARSAPLPVGSAKTNLGHLEGAAGIAGLIKAALVVEHGLVPPSLNFSTPNPRIPLDELNLRVQTELAPLNGPGIVGVSAFGMGGTNCHIVLGAGSEKSSDTAADGPTIALVSGKTKAALREQARRLATVDAPVRDIAHSLATTRTGFEHRAAVVAASGDELKTALAAVSAGLPAAGVAAGKLVAGKVAFLFSGQGSQWAGMAVELLDTDPVFAAKIADCAEALAPHVDWSLLDVLRSGEFDRVDVVQPALFAVMVSLAAVWRSLGVVPDAVVGHSQGEIAAAHVAGVLSLADAAKVVALRAKAITALAGQGGMLSVAAPDADVRDWLTEWPSLSVAAVNGPAAVVVAGDPTSLDRFAESVSVDTRRIPVDYASHSVYVESIRDDLLAVLAGVEPHAGDVPFLSTVTGEWTSELDADYWYRNLRGTVEFAAATRTLVDSGFRFFVESTPHPVLAAAVRDTASEVDAVVVGTLRRDDGGRDRLLVNAAELLASGVDVAVPPGTAIDLPTYAFQRERHWRPGNAEVTQAAQVDSPRDVLDLVLAHTAVVGGFSGAVDPALTFKDLGFESLTAVELRDRLAAAAGVRLPTTLLFDHPTPRAVAEYLRGRLGGATPVVRRRRSTVSDEPIAIVSMACRFPGGIDSPEALWRLVIDGGEALSPPPSDRGWDLSGLPERGGFLADIAGFDAALFGVSPREALAMDPQQRHLLEVTWEAIERLGVDPASLRGSRTGVFVGAMAQEYGPRMHEAGDDTAGYLLTGNTASVASGRIAYTFGFEGPAITLDTACSGGLVALHLAARSLRSGECDLAFAGGVTVMSTPGVFAEFTRQGGLSADGRCKAFGADADGTGWAEGVAVVAVRRLSDALRDGDRVLAVVRGTAINSDGASNGLTAPNGPAQQRVILDALAAADLEPSDVDVVEAHGTGTTLGDPIEAGALLATYGQSRSTPLWLGSVKSNIGHTQAAAGLAGLIKLVESLRHNTLPPTLHASTPTPHVDWTTGSVELLTAPRPWLPADAPRRGAVSSFGISGTNAHAIIEEPPAQPVAESAGVRSFPLVLSARSTEALRAQAGRVLGLDVEPPVLAKALATTRFALDHRAVVRAGDPDSMRAGLADLAAGRDSALVSTGRAEARKVAFLFTGQGAQRHGMGQDLRVFPAFRAAFDEIRDRLPFDDDAIDQTVNAQAALFAFEVATFRLLQSWGIHPDALVGHSIGEVAAAHVAGILSLPDACTLVAARSRLMHALPPGGAMLAVEISEPDLALEFPDGLPAGVDLAAVNSDRSLVVSGDRRIVELLERRFVEQSRRVKSLAVSHAFHSHHMEPMLADFSRAVAGLSFASPTIPLVSTSLGDPSTPEYWVRQVRETVRFADAVAGLDGSVFVELGPDAVLSALVADGIPVARGARPSTEVIADALGELWVRGADVDWQAVHAGPRALIDLPTYPFQHERFWPTPTTSGLAAAGLASTEHPLLGAAITLNDGIVLTGRLSLATHPWLADHAVRGTVVLPGTAYVDLALHAGAQIGKPAIAELTLLAPLVVPASESVLLRVTVTGASVTIATHADQDWTTHATGTLTDSEFASRPVVLPADAPVRPDYDALSDLGLDYGPAFRGLRAVWQDGDTTYAQIELDGPQAAVFDAVLHALGPALGRDGTPLLPFAWSGVARHSVATTVHARITRRGQDEYALHAADDRGNPVLTVDSLTFRPVSAAQLRESGVAYVQEWQQVPSAGPVGETAAVEIPEGDLVNRVHAASRAALSLVQNWLTKDSGELVINTAGAVSTQDESVDPALAAVWGLVRSAQTEHPGRFVLVDGQLPSTLPAGEPQVAIRAGQAFAPRQVRVPVDGQAEWGDKVLITGGTGGIGAHVARHLLGLGVQVVLVSRRATASPSAPELADLGATIVDCDVTDRAAVAELLAAHPVTSIIHAAGTLDDAPVHALDGDRLAAALRSKVDGAVHLHELSRDLTEFVLFSSVAGTFGTAGQAAYAAANAFLDALAIHRRASGLPARSLAWGHWADGMGASVDRSRFAHLGGTLTAAQGMTLLDHAPDHAHVLAVATPFRAKPVAAAVSAADVDSLVLKSIANVLGHSSTDRVDPNRTFKDLGFDSLTGVELRNRIAAATGLTLPATIVFSHPTPAALTEFVEAELAPGPKRSTVVTTEVVDEPIAIVAMACRYPGGVDSPESLWQMVIDGRDGISEFPTARGWDLSGLYHPDPDNPGTTYTRHGGFLHDAHLFDPEFFGISAREALAMDPQQRIMLELSWETFERAGIDPTSLRGSRTGVFAGVMYHDYASGSIPSDVEGYIATGGAGSVVSGRLAYTYGFEGPAVTVDTACSSSLVALHWAARALRSGECDMALVGGVTVMSTPTVFVDFSRQRGLAADGRCKSFSASADGTSWAEGAGLLLVERLSDAQRNGHTVLAVVRGTAVNSDGASNGLTAPNGLAQERVIRAALADAGLATSDVDAVEAHGTGTALGDPIEASALLATYGQERDEPLWLGSFKSNVGHTQAAAGVGGIIKMVQSMRHGTLPPTLHVDTPSPHVTWSAGAVSLLTEAQSWPDAARPRRAGVSSFGISGTNAHAILEQAPPSAAVESGAAEEPTVVPWLLSAASPSGLVAQAARLLDLDADPVDLAVSLAARPLLPHRAAVFGRAGLADLAADRVSGSVVLGEASAQKVAFLFAGQGSQRAGMGSQLRVFPVFARVFDEIRARVPFDDAAIDETGNAQPAIFALQVALFRLLESWGVRPDVLVGHSIGEVAAAHVAGILSLDDACTLVSARARLMQVLPPGGAMVAVEISEAELAVEFPEGLPEGVDLAAVNSDRSLVLSGDRGIVELLERRFVEQSRRVKSLVVSHAFHSHLMDPMLAEFSQVVEGLSFVAPAIPVVNTSSGDPSTPEYWVRQVRETVRFAGAVPDGVRCLELGPDAVLSGLVEAGTPLLRSGQDERASVLRAVAVSHLKGTGVDWSTVFGPWGGRRIDLPTYAFQRTPFWISPATVPPVDGRFWAAVEHEDIESIAATLRLDGGDLASLARVLPALATWRRSQALVSKVEDWRYRIAWQPLDLQAEQLDGTWAVLGPDLDNVADAVRAAGATVVAEPTDVTGIISTGGLDEALHLVRTTAARVWCVTRGAEVDPDQAAVWGFGQVAALEHPDRWGGLIDIAEPLTPRSAGRLATVLNGRENQVSVRRFGVLARRLERAAPASPRPAWQPTGPVLVTGGSGAIGAHVARWLADRGATEIVLASRRGLLAPGAAELVAELASLGARAEVVSCDVSDRDSVAALLASHPVTAVFHTAGTVDDGVIESLTSERFAALMRAKVDSAHHLDELAGDLTAFVVFSSLAGVIGNAGQANYAAANAALDALVARRHSEGRTGTAVAWGPWADAGMAAGPVADRLRRTGLNPMPPAAALLALAQAVDADEPHTVVADITWSRFPTRPDPLLSTFVDATPLPDLPPVDLARHLETLVQTHATAILGRPTPVAPDRAFRDLGFDSLTALELRNALATAIAHPLPASVVFDYPTPTAMAAHLRTLVIHNPPTHPQAPATPPADPPPPVDWIRAAPRRGWGLPTPAGAREPLPADAVKSPDGLDSAPTDAPVLASQPATSRSHQAVTHLLGSDLQAPHQADAPTPPGADTAALEQRPPSPGTPPAALAAGSEPPASAIDQGHTARQPGASTTPAGQGAQPTNVALHPGAETTPHPSGVELNGTRAGTVQEAPHAGDVVVVGMACRFPGGVKGPEDLWRLVSQGEDAVGGFPRDRGWDLAGAPAFARVGGFLDDVAGFDAGLFGVSPREALAMDPQQRLLLETTWEVFQRAGMDPLGLKGSSVGVFAGTNGQDYAPLVAAAGEGLEGHLAIGSAAAVLSGRVAYAFGLEGPALTVDTACSSSLVALHLAVRALRGGECDMALASGVTVMSTPTAFVEFGHQDGLAADGRCKAFAASADGTGWGEGIGVLLLMRHADAVAAGRPVLAVVRGTAVNQDGASNGLTAPNGPSQQRVIRAALADARLQPSDVDVIEAHGTGTALGDPIEAQALLATYGQDRPRPLWLGSIKSNIGHTQAAAGVAGVIKMIEAMRHGTIPRTLHVDHPTPHVDWSGPMRVLTEDQPWDTANRRAAVSAFGIGGTNAHVILEHVPAPPPAPEPQAPTAVVLSAATPEALRARAAALVQLDLPVGAIARTLAATDARLRYRATIVAGTDLRDRLADITPVDPSAHSAFLFTGQGSQYAAMGQQLYDAFPTFADAFDAVRLRVPFDDGAIDQTGNAQPAIFALQVALFRLLESWNIRPDYLVGHSIGEVAAAHAAGILSLDDACTLVAARAQLMQALPAGGAMLAVEISEPDLALEFPDGLPAGVDLAAVNSDRSLVVSGDRRIVELLERRFGEQSRRVKSLAVSHAFHSHLMDPMLGEFRRVVDRLTFATPSIPLLNTATGDPSTPEYWVGQVRETVRFADAVGQVPADTRYLELGPDGVLSALVPTTAPTLRRDRDEITTLLEAVGHDYAHGGNPQWTAILPQGAPVDLPSYPFQHQRFWPKTNPADSWWYEVDWTPTTQRPSTPTGTWLLVDPTDDITAAFAGVDTITRANVTPDDVRDLTVTAVLAAAPTPETALVLLQNVDAPLWCATRGAVTTPDDPARNPHQAAIWGLGQVAALELPRRWGGLLDLPETVDPQQLHAALAGDEDQLALRDAGTLVRKLARTSPRPTRDWTPTGTTLVTGGTGALGTHVARWLADRGAPHLLLTSRRGPNAPTADALAADLRHRGAEVTIVACDVTDRDALARLVAEHDITTVFHTAGTVHDGVIDTLTPAQLDTVWQGKAAARHLDDLLPDAHLVLFSSFAGVVGNPGQANYAAANAYLDALAEHRRAQGRPATAIAWGPWAGTGLGAENAAAEQQHRTGVTALEPDQAIAALATALDADLTTVAVAAIDWPRFAAGRRTTLFERLTGTTHAPGPDLRAALAESPVGQRGALLLDLVTTRASTALGHRAGELIDPRRAFRDLGFDSLTAVELRNQLDAATGLALPAGVVFDHPTPEALAAYLLDELTEDPGSPAVAELDKLEAALAELPPTEAEADAITTRLRGLLARLESEQQAAGDDLADASADELFDLIHKEFGKSG</sequence>
<dbReference type="PROSITE" id="PS52019">
    <property type="entry name" value="PKS_MFAS_DH"/>
    <property type="match status" value="1"/>
</dbReference>
<dbReference type="InterPro" id="IPR013968">
    <property type="entry name" value="PKS_KR"/>
</dbReference>
<dbReference type="SUPFAM" id="SSF52151">
    <property type="entry name" value="FabD/lysophospholipase-like"/>
    <property type="match status" value="4"/>
</dbReference>
<dbReference type="InterPro" id="IPR036736">
    <property type="entry name" value="ACP-like_sf"/>
</dbReference>
<dbReference type="SMART" id="SM00823">
    <property type="entry name" value="PKS_PP"/>
    <property type="match status" value="4"/>
</dbReference>
<keyword evidence="6" id="KW-0012">Acyltransferase</keyword>
<dbReference type="PANTHER" id="PTHR43775:SF51">
    <property type="entry name" value="INACTIVE PHENOLPHTHIOCEROL SYNTHESIS POLYKETIDE SYNTHASE TYPE I PKS1-RELATED"/>
    <property type="match status" value="1"/>
</dbReference>
<name>A0A9W6QNW3_9PSEU</name>
<dbReference type="SMART" id="SM00826">
    <property type="entry name" value="PKS_DH"/>
    <property type="match status" value="1"/>
</dbReference>
<dbReference type="PANTHER" id="PTHR43775">
    <property type="entry name" value="FATTY ACID SYNTHASE"/>
    <property type="match status" value="1"/>
</dbReference>
<dbReference type="InterPro" id="IPR016039">
    <property type="entry name" value="Thiolase-like"/>
</dbReference>
<dbReference type="InterPro" id="IPR049552">
    <property type="entry name" value="PKS_DH_N"/>
</dbReference>
<dbReference type="SUPFAM" id="SSF47336">
    <property type="entry name" value="ACP-like"/>
    <property type="match status" value="4"/>
</dbReference>
<dbReference type="Pfam" id="PF21089">
    <property type="entry name" value="PKS_DH_N"/>
    <property type="match status" value="1"/>
</dbReference>
<feature type="domain" description="Ketosynthase family 3 (KS3)" evidence="15">
    <location>
        <begin position="6"/>
        <end position="407"/>
    </location>
</feature>
<evidence type="ECO:0000256" key="6">
    <source>
        <dbReference type="ARBA" id="ARBA00023315"/>
    </source>
</evidence>
<dbReference type="InterPro" id="IPR014030">
    <property type="entry name" value="Ketoacyl_synth_N"/>
</dbReference>
<dbReference type="FunFam" id="3.40.47.10:FF:000019">
    <property type="entry name" value="Polyketide synthase type I"/>
    <property type="match status" value="3"/>
</dbReference>
<evidence type="ECO:0000256" key="3">
    <source>
        <dbReference type="ARBA" id="ARBA00022679"/>
    </source>
</evidence>
<evidence type="ECO:0000259" key="15">
    <source>
        <dbReference type="PROSITE" id="PS52004"/>
    </source>
</evidence>
<dbReference type="Pfam" id="PF14765">
    <property type="entry name" value="PS-DH"/>
    <property type="match status" value="1"/>
</dbReference>
<feature type="compositionally biased region" description="Pro residues" evidence="13">
    <location>
        <begin position="3842"/>
        <end position="3859"/>
    </location>
</feature>
<dbReference type="Gene3D" id="1.10.287.1960">
    <property type="match status" value="1"/>
</dbReference>
<dbReference type="Gene3D" id="3.40.366.10">
    <property type="entry name" value="Malonyl-Coenzyme A Acyl Carrier Protein, domain 2"/>
    <property type="match status" value="4"/>
</dbReference>
<dbReference type="GO" id="GO:0006633">
    <property type="term" value="P:fatty acid biosynthetic process"/>
    <property type="evidence" value="ECO:0007669"/>
    <property type="project" value="InterPro"/>
</dbReference>
<dbReference type="CDD" id="cd00833">
    <property type="entry name" value="PKS"/>
    <property type="match status" value="4"/>
</dbReference>
<dbReference type="SUPFAM" id="SSF51735">
    <property type="entry name" value="NAD(P)-binding Rossmann-fold domains"/>
    <property type="match status" value="6"/>
</dbReference>
<feature type="active site" description="Proton acceptor; for dehydratase activity" evidence="12">
    <location>
        <position position="1805"/>
    </location>
</feature>
<dbReference type="InterPro" id="IPR049900">
    <property type="entry name" value="PKS_mFAS_DH"/>
</dbReference>
<dbReference type="Pfam" id="PF16197">
    <property type="entry name" value="KAsynt_C_assoc"/>
    <property type="match status" value="4"/>
</dbReference>
<dbReference type="InterPro" id="IPR016036">
    <property type="entry name" value="Malonyl_transacylase_ACP-bd"/>
</dbReference>